<reference evidence="1 2" key="1">
    <citation type="submission" date="2016-03" db="EMBL/GenBank/DDBJ databases">
        <title>Deep-sea bacteria in the southern Pacific.</title>
        <authorList>
            <person name="Tang K."/>
        </authorList>
    </citation>
    <scope>NUCLEOTIDE SEQUENCE [LARGE SCALE GENOMIC DNA]</scope>
    <source>
        <strain evidence="1 2">JLT2016</strain>
        <plasmid evidence="2">Plasmid ptpro6</plasmid>
    </source>
</reference>
<accession>A0A1U7DDT0</accession>
<dbReference type="KEGG" id="tpro:Ga0080559_TMP5224"/>
<evidence type="ECO:0000313" key="2">
    <source>
        <dbReference type="Proteomes" id="UP000186559"/>
    </source>
</evidence>
<dbReference type="Pfam" id="PF07015">
    <property type="entry name" value="VirC1"/>
    <property type="match status" value="1"/>
</dbReference>
<dbReference type="PANTHER" id="PTHR13696:SF96">
    <property type="entry name" value="COBQ_COBB_MIND_PARA NUCLEOTIDE BINDING DOMAIN-CONTAINING PROTEIN"/>
    <property type="match status" value="1"/>
</dbReference>
<evidence type="ECO:0000313" key="1">
    <source>
        <dbReference type="EMBL" id="APX26324.1"/>
    </source>
</evidence>
<dbReference type="AlphaFoldDB" id="A0A1U7DDT0"/>
<sequence length="260" mass="28181">MKTISTMMMKGGSGKTTLTRILASAALARGMKVHIFDVDTDPQALGWEASFNRASWGKIDKPAWRHDQLTISGAVADMDEIYDGYDRMEAEGYDLVLIDTRPGANADTEDLILATDLVLIPTRPEQSDYSVAERTLEWFEDILQTVTPDSPIPALRTVLTAVPSKMISVLTGDLDIVSLTPRDRDALQAVMDMPHALTVIPNSKYWREIAAWGPLGVAAEAANSQPAGRLQGGAMMDILAGGDALLDELLAVIDVREAAE</sequence>
<name>A0A1U7DDT0_9RHOB</name>
<dbReference type="SUPFAM" id="SSF52540">
    <property type="entry name" value="P-loop containing nucleoside triphosphate hydrolases"/>
    <property type="match status" value="1"/>
</dbReference>
<proteinExistence type="predicted"/>
<dbReference type="InterPro" id="IPR009744">
    <property type="entry name" value="VirC1"/>
</dbReference>
<organism evidence="1 2">
    <name type="scientific">Salipiger profundus</name>
    <dbReference type="NCBI Taxonomy" id="1229727"/>
    <lineage>
        <taxon>Bacteria</taxon>
        <taxon>Pseudomonadati</taxon>
        <taxon>Pseudomonadota</taxon>
        <taxon>Alphaproteobacteria</taxon>
        <taxon>Rhodobacterales</taxon>
        <taxon>Roseobacteraceae</taxon>
        <taxon>Salipiger</taxon>
    </lineage>
</organism>
<dbReference type="InterPro" id="IPR050678">
    <property type="entry name" value="DNA_Partitioning_ATPase"/>
</dbReference>
<protein>
    <submittedName>
        <fullName evidence="1">Chromosome partitioning protein</fullName>
    </submittedName>
</protein>
<dbReference type="PANTHER" id="PTHR13696">
    <property type="entry name" value="P-LOOP CONTAINING NUCLEOSIDE TRIPHOSPHATE HYDROLASE"/>
    <property type="match status" value="1"/>
</dbReference>
<dbReference type="Proteomes" id="UP000186559">
    <property type="component" value="Plasmid pTPRO6"/>
</dbReference>
<dbReference type="CDD" id="cd02042">
    <property type="entry name" value="ParAB_family"/>
    <property type="match status" value="1"/>
</dbReference>
<dbReference type="EMBL" id="CP014802">
    <property type="protein sequence ID" value="APX26324.1"/>
    <property type="molecule type" value="Genomic_DNA"/>
</dbReference>
<keyword evidence="1" id="KW-0614">Plasmid</keyword>
<dbReference type="Gene3D" id="3.40.50.300">
    <property type="entry name" value="P-loop containing nucleotide triphosphate hydrolases"/>
    <property type="match status" value="1"/>
</dbReference>
<dbReference type="InterPro" id="IPR027417">
    <property type="entry name" value="P-loop_NTPase"/>
</dbReference>
<gene>
    <name evidence="1" type="ORF">Ga0080559_TMP5224</name>
</gene>
<keyword evidence="2" id="KW-1185">Reference proteome</keyword>
<dbReference type="RefSeq" id="WP_076625961.1">
    <property type="nucleotide sequence ID" value="NZ_BMEW01000010.1"/>
</dbReference>
<geneLocation type="plasmid" evidence="2">
    <name>ptpro6</name>
</geneLocation>